<dbReference type="AlphaFoldDB" id="A0ABD2QGY6"/>
<dbReference type="EMBL" id="JBJKFK010000201">
    <property type="protein sequence ID" value="KAL3318805.1"/>
    <property type="molecule type" value="Genomic_DNA"/>
</dbReference>
<accession>A0ABD2QGY6</accession>
<gene>
    <name evidence="1" type="ORF">Ciccas_002525</name>
</gene>
<proteinExistence type="predicted"/>
<keyword evidence="2" id="KW-1185">Reference proteome</keyword>
<sequence length="63" mass="6915">MNSIAIDRKSYLEVLLTRCSYDKCAAAAKGDEHKRNLTPTLATLSEVCLGFNNIASVLNGHFE</sequence>
<organism evidence="1 2">
    <name type="scientific">Cichlidogyrus casuarinus</name>
    <dbReference type="NCBI Taxonomy" id="1844966"/>
    <lineage>
        <taxon>Eukaryota</taxon>
        <taxon>Metazoa</taxon>
        <taxon>Spiralia</taxon>
        <taxon>Lophotrochozoa</taxon>
        <taxon>Platyhelminthes</taxon>
        <taxon>Monogenea</taxon>
        <taxon>Monopisthocotylea</taxon>
        <taxon>Dactylogyridea</taxon>
        <taxon>Ancyrocephalidae</taxon>
        <taxon>Cichlidogyrus</taxon>
    </lineage>
</organism>
<reference evidence="1 2" key="1">
    <citation type="submission" date="2024-11" db="EMBL/GenBank/DDBJ databases">
        <title>Adaptive evolution of stress response genes in parasites aligns with host niche diversity.</title>
        <authorList>
            <person name="Hahn C."/>
            <person name="Resl P."/>
        </authorList>
    </citation>
    <scope>NUCLEOTIDE SEQUENCE [LARGE SCALE GENOMIC DNA]</scope>
    <source>
        <strain evidence="1">EGGRZ-B1_66</strain>
        <tissue evidence="1">Body</tissue>
    </source>
</reference>
<evidence type="ECO:0000313" key="2">
    <source>
        <dbReference type="Proteomes" id="UP001626550"/>
    </source>
</evidence>
<evidence type="ECO:0000313" key="1">
    <source>
        <dbReference type="EMBL" id="KAL3318805.1"/>
    </source>
</evidence>
<name>A0ABD2QGY6_9PLAT</name>
<comment type="caution">
    <text evidence="1">The sequence shown here is derived from an EMBL/GenBank/DDBJ whole genome shotgun (WGS) entry which is preliminary data.</text>
</comment>
<protein>
    <submittedName>
        <fullName evidence="1">Uncharacterized protein</fullName>
    </submittedName>
</protein>
<dbReference type="Proteomes" id="UP001626550">
    <property type="component" value="Unassembled WGS sequence"/>
</dbReference>